<feature type="compositionally biased region" description="Basic and acidic residues" evidence="1">
    <location>
        <begin position="171"/>
        <end position="183"/>
    </location>
</feature>
<feature type="region of interest" description="Disordered" evidence="1">
    <location>
        <begin position="136"/>
        <end position="183"/>
    </location>
</feature>
<proteinExistence type="predicted"/>
<dbReference type="AlphaFoldDB" id="A0A0C9VEH8"/>
<dbReference type="Proteomes" id="UP000054279">
    <property type="component" value="Unassembled WGS sequence"/>
</dbReference>
<name>A0A0C9VEH8_SPHS4</name>
<reference evidence="2 3" key="1">
    <citation type="submission" date="2014-06" db="EMBL/GenBank/DDBJ databases">
        <title>Evolutionary Origins and Diversification of the Mycorrhizal Mutualists.</title>
        <authorList>
            <consortium name="DOE Joint Genome Institute"/>
            <consortium name="Mycorrhizal Genomics Consortium"/>
            <person name="Kohler A."/>
            <person name="Kuo A."/>
            <person name="Nagy L.G."/>
            <person name="Floudas D."/>
            <person name="Copeland A."/>
            <person name="Barry K.W."/>
            <person name="Cichocki N."/>
            <person name="Veneault-Fourrey C."/>
            <person name="LaButti K."/>
            <person name="Lindquist E.A."/>
            <person name="Lipzen A."/>
            <person name="Lundell T."/>
            <person name="Morin E."/>
            <person name="Murat C."/>
            <person name="Riley R."/>
            <person name="Ohm R."/>
            <person name="Sun H."/>
            <person name="Tunlid A."/>
            <person name="Henrissat B."/>
            <person name="Grigoriev I.V."/>
            <person name="Hibbett D.S."/>
            <person name="Martin F."/>
        </authorList>
    </citation>
    <scope>NUCLEOTIDE SEQUENCE [LARGE SCALE GENOMIC DNA]</scope>
    <source>
        <strain evidence="2 3">SS14</strain>
    </source>
</reference>
<evidence type="ECO:0000313" key="3">
    <source>
        <dbReference type="Proteomes" id="UP000054279"/>
    </source>
</evidence>
<dbReference type="HOGENOM" id="CLU_1476020_0_0_1"/>
<dbReference type="EMBL" id="KN837183">
    <property type="protein sequence ID" value="KIJ35995.1"/>
    <property type="molecule type" value="Genomic_DNA"/>
</dbReference>
<protein>
    <submittedName>
        <fullName evidence="2">Uncharacterized protein</fullName>
    </submittedName>
</protein>
<keyword evidence="3" id="KW-1185">Reference proteome</keyword>
<accession>A0A0C9VEH8</accession>
<evidence type="ECO:0000313" key="2">
    <source>
        <dbReference type="EMBL" id="KIJ35995.1"/>
    </source>
</evidence>
<sequence>MKSNTVTLPALPAPVNHIEQGEEDILSFPVKPSLTVKQKEFKDNVSAQPKLTEEVVIPPVDVAKLDVCFKSVSAADSAIVAPPEEVIVAKQVMKKVVMTERVVMARVSDARVIAAGNAIKVKKACRKPGGGWKVELGNRGPEAPLPDSGHKTQAAVAAVQKGSAEEAGLEGVERETKAARVDE</sequence>
<evidence type="ECO:0000256" key="1">
    <source>
        <dbReference type="SAM" id="MobiDB-lite"/>
    </source>
</evidence>
<gene>
    <name evidence="2" type="ORF">M422DRAFT_261756</name>
</gene>
<organism evidence="2 3">
    <name type="scientific">Sphaerobolus stellatus (strain SS14)</name>
    <dbReference type="NCBI Taxonomy" id="990650"/>
    <lineage>
        <taxon>Eukaryota</taxon>
        <taxon>Fungi</taxon>
        <taxon>Dikarya</taxon>
        <taxon>Basidiomycota</taxon>
        <taxon>Agaricomycotina</taxon>
        <taxon>Agaricomycetes</taxon>
        <taxon>Phallomycetidae</taxon>
        <taxon>Geastrales</taxon>
        <taxon>Sphaerobolaceae</taxon>
        <taxon>Sphaerobolus</taxon>
    </lineage>
</organism>